<dbReference type="InterPro" id="IPR010827">
    <property type="entry name" value="BamA/TamA_POTRA"/>
</dbReference>
<dbReference type="PIRSF" id="PIRSF006076">
    <property type="entry name" value="OM_assembly_OMP85"/>
    <property type="match status" value="1"/>
</dbReference>
<dbReference type="InterPro" id="IPR039910">
    <property type="entry name" value="D15-like"/>
</dbReference>
<comment type="similarity">
    <text evidence="8">Belongs to the BamA family.</text>
</comment>
<feature type="domain" description="POTRA" evidence="10">
    <location>
        <begin position="356"/>
        <end position="429"/>
    </location>
</feature>
<dbReference type="EMBL" id="PVTT01000001">
    <property type="protein sequence ID" value="PRY95094.1"/>
    <property type="molecule type" value="Genomic_DNA"/>
</dbReference>
<evidence type="ECO:0000256" key="1">
    <source>
        <dbReference type="ARBA" id="ARBA00004370"/>
    </source>
</evidence>
<proteinExistence type="inferred from homology"/>
<dbReference type="PROSITE" id="PS51779">
    <property type="entry name" value="POTRA"/>
    <property type="match status" value="3"/>
</dbReference>
<dbReference type="GO" id="GO:0043165">
    <property type="term" value="P:Gram-negative-bacterium-type cell outer membrane assembly"/>
    <property type="evidence" value="ECO:0007669"/>
    <property type="project" value="UniProtKB-UniRule"/>
</dbReference>
<dbReference type="AlphaFoldDB" id="A0A2T0X895"/>
<dbReference type="Gene3D" id="2.40.160.50">
    <property type="entry name" value="membrane protein fhac: a member of the omp85/tpsb transporter family"/>
    <property type="match status" value="1"/>
</dbReference>
<evidence type="ECO:0000313" key="11">
    <source>
        <dbReference type="EMBL" id="PRY95094.1"/>
    </source>
</evidence>
<evidence type="ECO:0000256" key="3">
    <source>
        <dbReference type="ARBA" id="ARBA00022692"/>
    </source>
</evidence>
<keyword evidence="4 8" id="KW-0732">Signal</keyword>
<dbReference type="Pfam" id="PF01103">
    <property type="entry name" value="Omp85"/>
    <property type="match status" value="1"/>
</dbReference>
<feature type="domain" description="POTRA" evidence="10">
    <location>
        <begin position="103"/>
        <end position="180"/>
    </location>
</feature>
<accession>A0A2T0X895</accession>
<sequence precursor="true">MKKRPVARTRALRGGARALVAAVATTTALATSAYGQSFNSVRVVGNERTPSATVLSYLGAGGGTATAAQINDGYQALVNSGLFESVELVTEGSSLVVRVVERPTISRIAIEGNRRLEDEDLRQFIESTPRRVFTPAQAEADADTIAAVYAEQGRVSATVTPRIIRRPDNRVDLVFEVDESGVVEIERLSFTGNRAFTDRRLRRVLETRQAGLLRRIVRADTLLEPRLELDRRLLQDFYLARGYADFDILSVNVERTPQRDRDFVTFNVQEGQQYRIGRVVAVSEVDGIPAAPFTAELRFRPGAVFSPSVVEQNIVRLEEVATRRGDRFIRIEPEIDRDPRTGIANVILRVQRGPRVFVERIDIEGNATTLDRVIRRQFRTVEGDPFDPREVRAAAERIRALGFFSDVAVDTVEGSEPGLVVVDVDVEETTTGSLSFGASYGGESGVGFNVAFGERNFLGRGQAIALRFARTSDSITGSFDFFEPAFLGRDVGAGFRIYANSTDSLNASFNTESIGFSPRLVFPVSDNGRVELRYRIEQNGLDIPEGATGVAPLIVSEASRGDLLTSAIGYTYTLDRRNLPGDPDIGYAFSFGQDFAGIGGDARYVRTVATAQAERAVLRGEVNLRAEIEGGAIIALDDYETRVTERFFTSGRTFRGFESRGIGPRDGAVEDGDPLGGNYYAVARIEGDFPLGFPEEYGLRGGAFLDVGSVWGLDVPTNAEGSDEAALRAAIGVSLFVISPFGPLRFNFSRPLVEEEFDRVRNFDFTIATEF</sequence>
<dbReference type="InterPro" id="IPR023707">
    <property type="entry name" value="OM_assembly_BamA"/>
</dbReference>
<evidence type="ECO:0000256" key="8">
    <source>
        <dbReference type="HAMAP-Rule" id="MF_01430"/>
    </source>
</evidence>
<evidence type="ECO:0000256" key="7">
    <source>
        <dbReference type="ARBA" id="ARBA00023237"/>
    </source>
</evidence>
<comment type="subunit">
    <text evidence="8">Part of the Bam complex.</text>
</comment>
<keyword evidence="3 8" id="KW-0812">Transmembrane</keyword>
<feature type="signal peptide" evidence="8">
    <location>
        <begin position="1"/>
        <end position="30"/>
    </location>
</feature>
<feature type="chain" id="PRO_5015792854" description="Outer membrane protein assembly factor BamA" evidence="8">
    <location>
        <begin position="31"/>
        <end position="771"/>
    </location>
</feature>
<comment type="subcellular location">
    <subcellularLocation>
        <location evidence="8">Cell outer membrane</location>
    </subcellularLocation>
    <subcellularLocation>
        <location evidence="1">Membrane</location>
    </subcellularLocation>
</comment>
<dbReference type="Proteomes" id="UP000238801">
    <property type="component" value="Unassembled WGS sequence"/>
</dbReference>
<dbReference type="PANTHER" id="PTHR12815:SF23">
    <property type="entry name" value="OUTER MEMBRANE PROTEIN ASSEMBLY FACTOR BAMA"/>
    <property type="match status" value="1"/>
</dbReference>
<dbReference type="GO" id="GO:0009279">
    <property type="term" value="C:cell outer membrane"/>
    <property type="evidence" value="ECO:0007669"/>
    <property type="project" value="UniProtKB-SubCell"/>
</dbReference>
<keyword evidence="2 8" id="KW-1134">Transmembrane beta strand</keyword>
<dbReference type="Gene3D" id="3.10.20.310">
    <property type="entry name" value="membrane protein fhac"/>
    <property type="match status" value="5"/>
</dbReference>
<dbReference type="HAMAP" id="MF_01430">
    <property type="entry name" value="OM_assembly_BamA"/>
    <property type="match status" value="1"/>
</dbReference>
<name>A0A2T0X895_9RHOB</name>
<dbReference type="PANTHER" id="PTHR12815">
    <property type="entry name" value="SORTING AND ASSEMBLY MACHINERY SAMM50 PROTEIN FAMILY MEMBER"/>
    <property type="match status" value="1"/>
</dbReference>
<keyword evidence="12" id="KW-1185">Reference proteome</keyword>
<evidence type="ECO:0000259" key="10">
    <source>
        <dbReference type="PROSITE" id="PS51779"/>
    </source>
</evidence>
<evidence type="ECO:0000256" key="2">
    <source>
        <dbReference type="ARBA" id="ARBA00022452"/>
    </source>
</evidence>
<keyword evidence="6 8" id="KW-0472">Membrane</keyword>
<dbReference type="GO" id="GO:0051205">
    <property type="term" value="P:protein insertion into membrane"/>
    <property type="evidence" value="ECO:0007669"/>
    <property type="project" value="UniProtKB-UniRule"/>
</dbReference>
<dbReference type="InterPro" id="IPR034746">
    <property type="entry name" value="POTRA"/>
</dbReference>
<feature type="domain" description="POTRA" evidence="10">
    <location>
        <begin position="36"/>
        <end position="102"/>
    </location>
</feature>
<protein>
    <recommendedName>
        <fullName evidence="8 9">Outer membrane protein assembly factor BamA</fullName>
    </recommendedName>
</protein>
<evidence type="ECO:0000256" key="6">
    <source>
        <dbReference type="ARBA" id="ARBA00023136"/>
    </source>
</evidence>
<dbReference type="NCBIfam" id="TIGR03303">
    <property type="entry name" value="OM_YaeT"/>
    <property type="match status" value="1"/>
</dbReference>
<keyword evidence="7 8" id="KW-0998">Cell outer membrane</keyword>
<keyword evidence="5 8" id="KW-0677">Repeat</keyword>
<dbReference type="RefSeq" id="WP_106159519.1">
    <property type="nucleotide sequence ID" value="NZ_PVTT01000001.1"/>
</dbReference>
<comment type="function">
    <text evidence="8">Part of the outer membrane protein assembly complex, which is involved in assembly and insertion of beta-barrel proteins into the outer membrane.</text>
</comment>
<evidence type="ECO:0000256" key="4">
    <source>
        <dbReference type="ARBA" id="ARBA00022729"/>
    </source>
</evidence>
<evidence type="ECO:0000256" key="9">
    <source>
        <dbReference type="NCBIfam" id="TIGR03303"/>
    </source>
</evidence>
<evidence type="ECO:0000313" key="12">
    <source>
        <dbReference type="Proteomes" id="UP000238801"/>
    </source>
</evidence>
<reference evidence="11 12" key="1">
    <citation type="submission" date="2018-03" db="EMBL/GenBank/DDBJ databases">
        <title>Genomic Encyclopedia of Archaeal and Bacterial Type Strains, Phase II (KMG-II): from individual species to whole genera.</title>
        <authorList>
            <person name="Goeker M."/>
        </authorList>
    </citation>
    <scope>NUCLEOTIDE SEQUENCE [LARGE SCALE GENOMIC DNA]</scope>
    <source>
        <strain evidence="11 12">DSM 29318</strain>
    </source>
</reference>
<dbReference type="Pfam" id="PF07244">
    <property type="entry name" value="POTRA"/>
    <property type="match status" value="3"/>
</dbReference>
<evidence type="ECO:0000256" key="5">
    <source>
        <dbReference type="ARBA" id="ARBA00022737"/>
    </source>
</evidence>
<gene>
    <name evidence="8" type="primary">bamA</name>
    <name evidence="11" type="ORF">BCF33_0707</name>
</gene>
<dbReference type="InterPro" id="IPR000184">
    <property type="entry name" value="Bac_surfAg_D15"/>
</dbReference>
<comment type="caution">
    <text evidence="11">The sequence shown here is derived from an EMBL/GenBank/DDBJ whole genome shotgun (WGS) entry which is preliminary data.</text>
</comment>
<organism evidence="11 12">
    <name type="scientific">Hasllibacter halocynthiae</name>
    <dbReference type="NCBI Taxonomy" id="595589"/>
    <lineage>
        <taxon>Bacteria</taxon>
        <taxon>Pseudomonadati</taxon>
        <taxon>Pseudomonadota</taxon>
        <taxon>Alphaproteobacteria</taxon>
        <taxon>Rhodobacterales</taxon>
        <taxon>Roseobacteraceae</taxon>
        <taxon>Hasllibacter</taxon>
    </lineage>
</organism>
<dbReference type="OrthoDB" id="9803054at2"/>